<dbReference type="AlphaFoldDB" id="A0A232LPJ3"/>
<feature type="transmembrane region" description="Helical" evidence="1">
    <location>
        <begin position="220"/>
        <end position="240"/>
    </location>
</feature>
<sequence length="298" mass="33060">MSSPSASPLPPMVPGPPYPPSNAALGGTPTVSVDVPISAVFLALFLVGAVAHMTIFRRNRARGHKFIPSAAVFGFCMARIVANTLRIAWAHNPNNLQLAIPAQVFVSAGVLLLFVVNLIYAQRILRAAHPQLGWSRPLSIFYRVIYVLLGLTLAMVVTVTVQTLFTLNPNTHRIDRDIQLYSASFFMVVSFLPLPILAYAQLAPRRSRYIDSFGTGSWNVRVVILAVTSFLLCLGASFRAGTSYLTPRPVTDPAWYQSRVCFYVFNFTMEALVVHIYVFTRVDKRFYVPDGSSKVRNY</sequence>
<dbReference type="Pfam" id="PF11309">
    <property type="entry name" value="DUF3112"/>
    <property type="match status" value="1"/>
</dbReference>
<evidence type="ECO:0000313" key="3">
    <source>
        <dbReference type="Proteomes" id="UP000243515"/>
    </source>
</evidence>
<dbReference type="InterPro" id="IPR021460">
    <property type="entry name" value="DUF3112"/>
</dbReference>
<evidence type="ECO:0000313" key="2">
    <source>
        <dbReference type="EMBL" id="OXV05737.1"/>
    </source>
</evidence>
<feature type="transmembrane region" description="Helical" evidence="1">
    <location>
        <begin position="181"/>
        <end position="200"/>
    </location>
</feature>
<feature type="transmembrane region" description="Helical" evidence="1">
    <location>
        <begin position="140"/>
        <end position="161"/>
    </location>
</feature>
<keyword evidence="1" id="KW-0812">Transmembrane</keyword>
<feature type="transmembrane region" description="Helical" evidence="1">
    <location>
        <begin position="35"/>
        <end position="55"/>
    </location>
</feature>
<evidence type="ECO:0000256" key="1">
    <source>
        <dbReference type="SAM" id="Phobius"/>
    </source>
</evidence>
<feature type="transmembrane region" description="Helical" evidence="1">
    <location>
        <begin position="67"/>
        <end position="88"/>
    </location>
</feature>
<gene>
    <name evidence="2" type="ORF">Egran_06495</name>
</gene>
<name>A0A232LPJ3_9EURO</name>
<proteinExistence type="predicted"/>
<feature type="transmembrane region" description="Helical" evidence="1">
    <location>
        <begin position="100"/>
        <end position="120"/>
    </location>
</feature>
<protein>
    <submittedName>
        <fullName evidence="2">Uncharacterized protein</fullName>
    </submittedName>
</protein>
<feature type="transmembrane region" description="Helical" evidence="1">
    <location>
        <begin position="260"/>
        <end position="279"/>
    </location>
</feature>
<dbReference type="PANTHER" id="PTHR35184:SF1">
    <property type="entry name" value="INTEGRAL MEMBRANE PROTEIN"/>
    <property type="match status" value="1"/>
</dbReference>
<comment type="caution">
    <text evidence="2">The sequence shown here is derived from an EMBL/GenBank/DDBJ whole genome shotgun (WGS) entry which is preliminary data.</text>
</comment>
<dbReference type="OrthoDB" id="3357002at2759"/>
<keyword evidence="1" id="KW-0472">Membrane</keyword>
<keyword evidence="1" id="KW-1133">Transmembrane helix</keyword>
<accession>A0A232LPJ3</accession>
<keyword evidence="3" id="KW-1185">Reference proteome</keyword>
<reference evidence="2 3" key="1">
    <citation type="journal article" date="2015" name="Environ. Microbiol.">
        <title>Metagenome sequence of Elaphomyces granulatus from sporocarp tissue reveals Ascomycota ectomycorrhizal fingerprints of genome expansion and a Proteobacteria-rich microbiome.</title>
        <authorList>
            <person name="Quandt C.A."/>
            <person name="Kohler A."/>
            <person name="Hesse C.N."/>
            <person name="Sharpton T.J."/>
            <person name="Martin F."/>
            <person name="Spatafora J.W."/>
        </authorList>
    </citation>
    <scope>NUCLEOTIDE SEQUENCE [LARGE SCALE GENOMIC DNA]</scope>
    <source>
        <strain evidence="2 3">OSC145934</strain>
    </source>
</reference>
<dbReference type="EMBL" id="NPHW01006514">
    <property type="protein sequence ID" value="OXV05737.1"/>
    <property type="molecule type" value="Genomic_DNA"/>
</dbReference>
<feature type="non-terminal residue" evidence="2">
    <location>
        <position position="298"/>
    </location>
</feature>
<dbReference type="PANTHER" id="PTHR35184">
    <property type="entry name" value="YALI0C10208P"/>
    <property type="match status" value="1"/>
</dbReference>
<dbReference type="Proteomes" id="UP000243515">
    <property type="component" value="Unassembled WGS sequence"/>
</dbReference>
<organism evidence="2 3">
    <name type="scientific">Elaphomyces granulatus</name>
    <dbReference type="NCBI Taxonomy" id="519963"/>
    <lineage>
        <taxon>Eukaryota</taxon>
        <taxon>Fungi</taxon>
        <taxon>Dikarya</taxon>
        <taxon>Ascomycota</taxon>
        <taxon>Pezizomycotina</taxon>
        <taxon>Eurotiomycetes</taxon>
        <taxon>Eurotiomycetidae</taxon>
        <taxon>Eurotiales</taxon>
        <taxon>Elaphomycetaceae</taxon>
        <taxon>Elaphomyces</taxon>
    </lineage>
</organism>